<sequence>MAPEIVNSKAARNGAELTIINNHAVCKNAYVTFLAGDGDYVKGVVGLAKGLRKVRAAFPLVVAVLPDVPAEHRRVLVEQGCLLRDIEPVFLPSTGKESPFVRPYFAVNYCKLRLWEFVEYNKMIYMDADIQVFDNIDHLFDLPSGRFYGVADCLCEMYDRPCDQKLRWPEELGPQPSFYLNGGMFIFEPSLDTYDQLLGTLEVTPPTPFAEQDFLNMFFRDVSKPIPPVYNLLVAMLWRHPQWVDIQNVKVVHYCVAGSKPWRYTGKEENMDRADIKMLVERWWNIHNDDALDFTTDYDEAVGVSESSKLASTMAEAEVVVQYISASSAA</sequence>
<reference evidence="5" key="1">
    <citation type="submission" date="2020-06" db="EMBL/GenBank/DDBJ databases">
        <authorList>
            <person name="Li T."/>
            <person name="Hu X."/>
            <person name="Zhang T."/>
            <person name="Song X."/>
            <person name="Zhang H."/>
            <person name="Dai N."/>
            <person name="Sheng W."/>
            <person name="Hou X."/>
            <person name="Wei L."/>
        </authorList>
    </citation>
    <scope>NUCLEOTIDE SEQUENCE</scope>
    <source>
        <strain evidence="5">3651</strain>
        <tissue evidence="5">Leaf</tissue>
    </source>
</reference>
<protein>
    <recommendedName>
        <fullName evidence="4">Hexosyltransferase</fullName>
        <ecNumber evidence="4">2.4.1.-</ecNumber>
    </recommendedName>
</protein>
<dbReference type="Gene3D" id="3.90.550.10">
    <property type="entry name" value="Spore Coat Polysaccharide Biosynthesis Protein SpsA, Chain A"/>
    <property type="match status" value="1"/>
</dbReference>
<dbReference type="GO" id="GO:0016757">
    <property type="term" value="F:glycosyltransferase activity"/>
    <property type="evidence" value="ECO:0007669"/>
    <property type="project" value="UniProtKB-KW"/>
</dbReference>
<keyword evidence="2" id="KW-0808">Transferase</keyword>
<comment type="caution">
    <text evidence="5">The sequence shown here is derived from an EMBL/GenBank/DDBJ whole genome shotgun (WGS) entry which is preliminary data.</text>
</comment>
<dbReference type="InterPro" id="IPR029044">
    <property type="entry name" value="Nucleotide-diphossugar_trans"/>
</dbReference>
<dbReference type="Pfam" id="PF01501">
    <property type="entry name" value="Glyco_transf_8"/>
    <property type="match status" value="1"/>
</dbReference>
<dbReference type="SUPFAM" id="SSF53448">
    <property type="entry name" value="Nucleotide-diphospho-sugar transferases"/>
    <property type="match status" value="1"/>
</dbReference>
<keyword evidence="1" id="KW-0328">Glycosyltransferase</keyword>
<accession>A0AAE1YCF8</accession>
<organism evidence="5 6">
    <name type="scientific">Sesamum alatum</name>
    <dbReference type="NCBI Taxonomy" id="300844"/>
    <lineage>
        <taxon>Eukaryota</taxon>
        <taxon>Viridiplantae</taxon>
        <taxon>Streptophyta</taxon>
        <taxon>Embryophyta</taxon>
        <taxon>Tracheophyta</taxon>
        <taxon>Spermatophyta</taxon>
        <taxon>Magnoliopsida</taxon>
        <taxon>eudicotyledons</taxon>
        <taxon>Gunneridae</taxon>
        <taxon>Pentapetalae</taxon>
        <taxon>asterids</taxon>
        <taxon>lamiids</taxon>
        <taxon>Lamiales</taxon>
        <taxon>Pedaliaceae</taxon>
        <taxon>Sesamum</taxon>
    </lineage>
</organism>
<dbReference type="CDD" id="cd02537">
    <property type="entry name" value="GT8_Glycogenin"/>
    <property type="match status" value="1"/>
</dbReference>
<evidence type="ECO:0000313" key="5">
    <source>
        <dbReference type="EMBL" id="KAK4427582.1"/>
    </source>
</evidence>
<evidence type="ECO:0000313" key="6">
    <source>
        <dbReference type="Proteomes" id="UP001293254"/>
    </source>
</evidence>
<dbReference type="Proteomes" id="UP001293254">
    <property type="component" value="Unassembled WGS sequence"/>
</dbReference>
<proteinExistence type="inferred from homology"/>
<dbReference type="EC" id="2.4.1.-" evidence="4"/>
<dbReference type="EMBL" id="JACGWO010000005">
    <property type="protein sequence ID" value="KAK4427582.1"/>
    <property type="molecule type" value="Genomic_DNA"/>
</dbReference>
<evidence type="ECO:0000256" key="2">
    <source>
        <dbReference type="ARBA" id="ARBA00022679"/>
    </source>
</evidence>
<dbReference type="InterPro" id="IPR002495">
    <property type="entry name" value="Glyco_trans_8"/>
</dbReference>
<evidence type="ECO:0000256" key="4">
    <source>
        <dbReference type="RuleBase" id="RU362027"/>
    </source>
</evidence>
<gene>
    <name evidence="5" type="ORF">Salat_1527100</name>
</gene>
<name>A0AAE1YCF8_9LAMI</name>
<keyword evidence="6" id="KW-1185">Reference proteome</keyword>
<dbReference type="PANTHER" id="PTHR11183">
    <property type="entry name" value="GLYCOGENIN SUBFAMILY MEMBER"/>
    <property type="match status" value="1"/>
</dbReference>
<dbReference type="InterPro" id="IPR050587">
    <property type="entry name" value="GNT1/Glycosyltrans_8"/>
</dbReference>
<evidence type="ECO:0000256" key="3">
    <source>
        <dbReference type="ARBA" id="ARBA00023211"/>
    </source>
</evidence>
<reference evidence="5" key="2">
    <citation type="journal article" date="2024" name="Plant">
        <title>Genomic evolution and insights into agronomic trait innovations of Sesamum species.</title>
        <authorList>
            <person name="Miao H."/>
            <person name="Wang L."/>
            <person name="Qu L."/>
            <person name="Liu H."/>
            <person name="Sun Y."/>
            <person name="Le M."/>
            <person name="Wang Q."/>
            <person name="Wei S."/>
            <person name="Zheng Y."/>
            <person name="Lin W."/>
            <person name="Duan Y."/>
            <person name="Cao H."/>
            <person name="Xiong S."/>
            <person name="Wang X."/>
            <person name="Wei L."/>
            <person name="Li C."/>
            <person name="Ma Q."/>
            <person name="Ju M."/>
            <person name="Zhao R."/>
            <person name="Li G."/>
            <person name="Mu C."/>
            <person name="Tian Q."/>
            <person name="Mei H."/>
            <person name="Zhang T."/>
            <person name="Gao T."/>
            <person name="Zhang H."/>
        </authorList>
    </citation>
    <scope>NUCLEOTIDE SEQUENCE</scope>
    <source>
        <strain evidence="5">3651</strain>
    </source>
</reference>
<comment type="similarity">
    <text evidence="4">Belongs to the glycosyltransferase 8 family.</text>
</comment>
<evidence type="ECO:0000256" key="1">
    <source>
        <dbReference type="ARBA" id="ARBA00022676"/>
    </source>
</evidence>
<dbReference type="AlphaFoldDB" id="A0AAE1YCF8"/>
<keyword evidence="3" id="KW-0464">Manganese</keyword>